<gene>
    <name evidence="3" type="ORF">SDC9_159655</name>
</gene>
<evidence type="ECO:0000313" key="3">
    <source>
        <dbReference type="EMBL" id="MPN12339.1"/>
    </source>
</evidence>
<name>A0A645FG61_9ZZZZ</name>
<evidence type="ECO:0000256" key="1">
    <source>
        <dbReference type="ARBA" id="ARBA00022729"/>
    </source>
</evidence>
<dbReference type="Gene3D" id="2.60.40.1240">
    <property type="match status" value="1"/>
</dbReference>
<proteinExistence type="predicted"/>
<evidence type="ECO:0000259" key="2">
    <source>
        <dbReference type="Pfam" id="PF11611"/>
    </source>
</evidence>
<accession>A0A645FG61</accession>
<dbReference type="InterPro" id="IPR029051">
    <property type="entry name" value="DUF4352"/>
</dbReference>
<dbReference type="EMBL" id="VSSQ01058669">
    <property type="protein sequence ID" value="MPN12339.1"/>
    <property type="molecule type" value="Genomic_DNA"/>
</dbReference>
<dbReference type="InterPro" id="IPR029050">
    <property type="entry name" value="Immunoprotect_excell_Ig-like"/>
</dbReference>
<comment type="caution">
    <text evidence="3">The sequence shown here is derived from an EMBL/GenBank/DDBJ whole genome shotgun (WGS) entry which is preliminary data.</text>
</comment>
<keyword evidence="1" id="KW-0732">Signal</keyword>
<dbReference type="Pfam" id="PF11611">
    <property type="entry name" value="DUF4352"/>
    <property type="match status" value="1"/>
</dbReference>
<feature type="domain" description="DUF4352" evidence="2">
    <location>
        <begin position="101"/>
        <end position="218"/>
    </location>
</feature>
<dbReference type="AlphaFoldDB" id="A0A645FG61"/>
<sequence>MSQAFALALGGADDTALDELFGSIFMEKTKSVETGTATADVTLDCVKTDDGWKISSLSEETASAITNMLACNMVSAFEGFGGDSTDNNSEPEDTVWHDVSLGEEVELATIKICITGCEELSELTAEYYSSDVAQSGTKFVVFSADIENITKDTINFNNDLSLTDSQGRTYNPYSNALWYYDQTFSYTDLAPNIKQSGQLVYNVPADSNGYYLSVIKGDTSDGYHLYA</sequence>
<organism evidence="3">
    <name type="scientific">bioreactor metagenome</name>
    <dbReference type="NCBI Taxonomy" id="1076179"/>
    <lineage>
        <taxon>unclassified sequences</taxon>
        <taxon>metagenomes</taxon>
        <taxon>ecological metagenomes</taxon>
    </lineage>
</organism>
<protein>
    <recommendedName>
        <fullName evidence="2">DUF4352 domain-containing protein</fullName>
    </recommendedName>
</protein>
<reference evidence="3" key="1">
    <citation type="submission" date="2019-08" db="EMBL/GenBank/DDBJ databases">
        <authorList>
            <person name="Kucharzyk K."/>
            <person name="Murdoch R.W."/>
            <person name="Higgins S."/>
            <person name="Loffler F."/>
        </authorList>
    </citation>
    <scope>NUCLEOTIDE SEQUENCE</scope>
</reference>